<dbReference type="PROSITE" id="PS50222">
    <property type="entry name" value="EF_HAND_2"/>
    <property type="match status" value="1"/>
</dbReference>
<dbReference type="Gene3D" id="3.40.50.2000">
    <property type="entry name" value="Glycogen Phosphorylase B"/>
    <property type="match status" value="2"/>
</dbReference>
<comment type="caution">
    <text evidence="4">The sequence shown here is derived from an EMBL/GenBank/DDBJ whole genome shotgun (WGS) entry which is preliminary data.</text>
</comment>
<dbReference type="Pfam" id="PF00201">
    <property type="entry name" value="UDPGT"/>
    <property type="match status" value="1"/>
</dbReference>
<gene>
    <name evidence="4" type="ORF">QVD17_04731</name>
</gene>
<dbReference type="InterPro" id="IPR002213">
    <property type="entry name" value="UDP_glucos_trans"/>
</dbReference>
<dbReference type="FunFam" id="3.40.50.2000:FF:000061">
    <property type="entry name" value="UDP-glycosyltransferase 83A1"/>
    <property type="match status" value="1"/>
</dbReference>
<dbReference type="GO" id="GO:0080044">
    <property type="term" value="F:quercetin 7-O-glucosyltransferase activity"/>
    <property type="evidence" value="ECO:0007669"/>
    <property type="project" value="TreeGrafter"/>
</dbReference>
<dbReference type="SUPFAM" id="SSF53756">
    <property type="entry name" value="UDP-Glycosyltransferase/glycogen phosphorylase"/>
    <property type="match status" value="1"/>
</dbReference>
<evidence type="ECO:0000313" key="4">
    <source>
        <dbReference type="EMBL" id="KAK1438918.1"/>
    </source>
</evidence>
<dbReference type="GO" id="GO:0005509">
    <property type="term" value="F:calcium ion binding"/>
    <property type="evidence" value="ECO:0007669"/>
    <property type="project" value="InterPro"/>
</dbReference>
<keyword evidence="5" id="KW-1185">Reference proteome</keyword>
<dbReference type="GO" id="GO:0080043">
    <property type="term" value="F:quercetin 3-O-glucosyltransferase activity"/>
    <property type="evidence" value="ECO:0007669"/>
    <property type="project" value="TreeGrafter"/>
</dbReference>
<dbReference type="Proteomes" id="UP001229421">
    <property type="component" value="Unassembled WGS sequence"/>
</dbReference>
<evidence type="ECO:0000313" key="5">
    <source>
        <dbReference type="Proteomes" id="UP001229421"/>
    </source>
</evidence>
<evidence type="ECO:0000259" key="3">
    <source>
        <dbReference type="PROSITE" id="PS50222"/>
    </source>
</evidence>
<protein>
    <recommendedName>
        <fullName evidence="3">EF-hand domain-containing protein</fullName>
    </recommendedName>
</protein>
<feature type="domain" description="EF-hand" evidence="3">
    <location>
        <begin position="392"/>
        <end position="415"/>
    </location>
</feature>
<sequence length="458" mass="50967">MAHVIVIPYPAQGHVIPLIELGQRLANEGVRVTFVNTEVNHKLVTSTWTEQESFKGLMNMVSIPDGLDSWEDRSEVGKLTESIMKTMPGKLEELIEMINNEGTHKVTCVIADGCAAWAIRVAKKTGTKSAIFWPSSVASLAPALSITKLIDYGIIDNNGLPIKDQTIVVSQTMPPIKPSNLPWAFVGDMETTKAVFKISVDVAEAATMTEWVTCNSANDLEPDAFSIYSKIVPIGPLLASNRLADQTGHFWQEDFTCLKWLDQNPVCSVIYIAFGSFTLFDQRQFEELALGLELSNKPFLWVVRPGMTKESTVSYPDGFIERTRARGRIVSWAPQQKVLAHPSVACFLSHCGWNSTLEGVINGVPFLCWPYSSDQFSNQTYICDIWKNGLGFDKDETGYITREEIKGKLEHLVSDKTFRGNAMDLKGKALVNVEEGGSSYKNLSNFIDWIKIKMPARD</sequence>
<keyword evidence="2" id="KW-0808">Transferase</keyword>
<name>A0AAD8P9Z9_TARER</name>
<reference evidence="4" key="1">
    <citation type="journal article" date="2023" name="bioRxiv">
        <title>Improved chromosome-level genome assembly for marigold (Tagetes erecta).</title>
        <authorList>
            <person name="Jiang F."/>
            <person name="Yuan L."/>
            <person name="Wang S."/>
            <person name="Wang H."/>
            <person name="Xu D."/>
            <person name="Wang A."/>
            <person name="Fan W."/>
        </authorList>
    </citation>
    <scope>NUCLEOTIDE SEQUENCE</scope>
    <source>
        <strain evidence="4">WSJ</strain>
        <tissue evidence="4">Leaf</tissue>
    </source>
</reference>
<dbReference type="PANTHER" id="PTHR11926">
    <property type="entry name" value="GLUCOSYL/GLUCURONOSYL TRANSFERASES"/>
    <property type="match status" value="1"/>
</dbReference>
<dbReference type="CDD" id="cd03784">
    <property type="entry name" value="GT1_Gtf-like"/>
    <property type="match status" value="1"/>
</dbReference>
<proteinExistence type="inferred from homology"/>
<dbReference type="EMBL" id="JAUHHV010000001">
    <property type="protein sequence ID" value="KAK1438918.1"/>
    <property type="molecule type" value="Genomic_DNA"/>
</dbReference>
<evidence type="ECO:0000256" key="2">
    <source>
        <dbReference type="ARBA" id="ARBA00022679"/>
    </source>
</evidence>
<organism evidence="4 5">
    <name type="scientific">Tagetes erecta</name>
    <name type="common">African marigold</name>
    <dbReference type="NCBI Taxonomy" id="13708"/>
    <lineage>
        <taxon>Eukaryota</taxon>
        <taxon>Viridiplantae</taxon>
        <taxon>Streptophyta</taxon>
        <taxon>Embryophyta</taxon>
        <taxon>Tracheophyta</taxon>
        <taxon>Spermatophyta</taxon>
        <taxon>Magnoliopsida</taxon>
        <taxon>eudicotyledons</taxon>
        <taxon>Gunneridae</taxon>
        <taxon>Pentapetalae</taxon>
        <taxon>asterids</taxon>
        <taxon>campanulids</taxon>
        <taxon>Asterales</taxon>
        <taxon>Asteraceae</taxon>
        <taxon>Asteroideae</taxon>
        <taxon>Heliantheae alliance</taxon>
        <taxon>Tageteae</taxon>
        <taxon>Tagetes</taxon>
    </lineage>
</organism>
<dbReference type="AlphaFoldDB" id="A0AAD8P9Z9"/>
<comment type="similarity">
    <text evidence="1">Belongs to the UDP-glycosyltransferase family.</text>
</comment>
<dbReference type="PANTHER" id="PTHR11926:SF1412">
    <property type="entry name" value="UDP-GLYCOSYLTRANSFERASE 83A1-LIKE"/>
    <property type="match status" value="1"/>
</dbReference>
<dbReference type="InterPro" id="IPR018247">
    <property type="entry name" value="EF_Hand_1_Ca_BS"/>
</dbReference>
<dbReference type="InterPro" id="IPR002048">
    <property type="entry name" value="EF_hand_dom"/>
</dbReference>
<dbReference type="FunFam" id="3.40.50.2000:FF:000108">
    <property type="entry name" value="UDP-glycosyltransferase 83A1"/>
    <property type="match status" value="1"/>
</dbReference>
<dbReference type="PROSITE" id="PS00018">
    <property type="entry name" value="EF_HAND_1"/>
    <property type="match status" value="1"/>
</dbReference>
<accession>A0AAD8P9Z9</accession>
<evidence type="ECO:0000256" key="1">
    <source>
        <dbReference type="ARBA" id="ARBA00009995"/>
    </source>
</evidence>